<dbReference type="Proteomes" id="UP000030625">
    <property type="component" value="Chromosome"/>
</dbReference>
<dbReference type="AlphaFoldDB" id="A0A0A7I861"/>
<accession>A0A0A7I861</accession>
<dbReference type="KEGG" id="bka:AH68_04950"/>
<evidence type="ECO:0000313" key="1">
    <source>
        <dbReference type="EMBL" id="AIZ15425.1"/>
    </source>
</evidence>
<evidence type="ECO:0008006" key="3">
    <source>
        <dbReference type="Google" id="ProtNLM"/>
    </source>
</evidence>
<gene>
    <name evidence="1" type="ORF">AH68_04950</name>
</gene>
<dbReference type="EMBL" id="CP007456">
    <property type="protein sequence ID" value="AIZ15425.1"/>
    <property type="molecule type" value="Genomic_DNA"/>
</dbReference>
<name>A0A0A7I861_9BIFI</name>
<reference evidence="1 2" key="1">
    <citation type="journal article" date="2015" name="Genome Announc.">
        <title>Complete and Assembled Genome Sequence of Bifidobacterium kashiwanohense PV20-2, Isolated from the Feces of an Anemic Kenyan Infant.</title>
        <authorList>
            <person name="Vazquez-Gutierrez P."/>
            <person name="Lacroix C."/>
            <person name="Chassard C."/>
            <person name="Klumpp J."/>
            <person name="Jans C."/>
            <person name="Stevens M.J."/>
        </authorList>
    </citation>
    <scope>NUCLEOTIDE SEQUENCE [LARGE SCALE GENOMIC DNA]</scope>
    <source>
        <strain evidence="1 2">PV20-2</strain>
    </source>
</reference>
<dbReference type="RefSeq" id="WP_039198131.1">
    <property type="nucleotide sequence ID" value="NZ_CP007456.1"/>
</dbReference>
<dbReference type="OrthoDB" id="3234010at2"/>
<dbReference type="STRING" id="1447716.AH68_04950"/>
<proteinExistence type="predicted"/>
<dbReference type="HOGENOM" id="CLU_085285_0_0_11"/>
<sequence length="279" mass="32053">MTQTTCATCWKTTDDKHTLCTSCETKLQFDLQWFENHLQDLEWRTNRMDKTGNGGGGGHNGLATSPAPLRETAFELIEGNGMDDIPSLRDIINEYARCLNVTAPYDRKLETLIRNIRLTDKWKTSKATPTYARIIHRIRRKAQELLDFTLEDQIIIGECPTDDCHRIVKVIPNATFAPKCPDCGQVYPVSAIRENRRRKLLATHITGTQTEIRRLLLQCGIIVKPGTMRSWVSRGDLKPVTPVKDTRKQRYRLSDVYKLAVRNPEKETNIWMLLQEEQA</sequence>
<evidence type="ECO:0000313" key="2">
    <source>
        <dbReference type="Proteomes" id="UP000030625"/>
    </source>
</evidence>
<organism evidence="1 2">
    <name type="scientific">Bifidobacterium catenulatum PV20-2</name>
    <dbReference type="NCBI Taxonomy" id="1447716"/>
    <lineage>
        <taxon>Bacteria</taxon>
        <taxon>Bacillati</taxon>
        <taxon>Actinomycetota</taxon>
        <taxon>Actinomycetes</taxon>
        <taxon>Bifidobacteriales</taxon>
        <taxon>Bifidobacteriaceae</taxon>
        <taxon>Bifidobacterium</taxon>
    </lineage>
</organism>
<protein>
    <recommendedName>
        <fullName evidence="3">PhnA protein</fullName>
    </recommendedName>
</protein>